<name>A0A0F7SM92_PHARH</name>
<evidence type="ECO:0000313" key="3">
    <source>
        <dbReference type="EMBL" id="CED83187.1"/>
    </source>
</evidence>
<reference evidence="3" key="1">
    <citation type="submission" date="2014-08" db="EMBL/GenBank/DDBJ databases">
        <authorList>
            <person name="Sharma Rahul"/>
            <person name="Thines Marco"/>
        </authorList>
    </citation>
    <scope>NUCLEOTIDE SEQUENCE</scope>
</reference>
<keyword evidence="1" id="KW-0732">Signal</keyword>
<accession>A0A0F7SM92</accession>
<evidence type="ECO:0000256" key="2">
    <source>
        <dbReference type="SAM" id="MobiDB-lite"/>
    </source>
</evidence>
<proteinExistence type="predicted"/>
<evidence type="ECO:0000256" key="1">
    <source>
        <dbReference type="ARBA" id="ARBA00022729"/>
    </source>
</evidence>
<feature type="region of interest" description="Disordered" evidence="2">
    <location>
        <begin position="1"/>
        <end position="22"/>
    </location>
</feature>
<dbReference type="CDD" id="cd22191">
    <property type="entry name" value="DPBB_RlpA_EXP_N-like"/>
    <property type="match status" value="1"/>
</dbReference>
<dbReference type="AlphaFoldDB" id="A0A0F7SM92"/>
<dbReference type="PANTHER" id="PTHR31836">
    <property type="match status" value="1"/>
</dbReference>
<dbReference type="InterPro" id="IPR051477">
    <property type="entry name" value="Expansin_CellWall"/>
</dbReference>
<organism evidence="3">
    <name type="scientific">Phaffia rhodozyma</name>
    <name type="common">Yeast</name>
    <name type="synonym">Xanthophyllomyces dendrorhous</name>
    <dbReference type="NCBI Taxonomy" id="264483"/>
    <lineage>
        <taxon>Eukaryota</taxon>
        <taxon>Fungi</taxon>
        <taxon>Dikarya</taxon>
        <taxon>Basidiomycota</taxon>
        <taxon>Agaricomycotina</taxon>
        <taxon>Tremellomycetes</taxon>
        <taxon>Cystofilobasidiales</taxon>
        <taxon>Mrakiaceae</taxon>
        <taxon>Phaffia</taxon>
    </lineage>
</organism>
<feature type="region of interest" description="Disordered" evidence="2">
    <location>
        <begin position="59"/>
        <end position="180"/>
    </location>
</feature>
<dbReference type="InterPro" id="IPR036908">
    <property type="entry name" value="RlpA-like_sf"/>
</dbReference>
<sequence>MAVTFASAFSLHPRTGRPHQGANIRELTSNIRARDAHVVPDRDSFNTAGPVRRVRKRAICNTSSSSSSSVSRSTSTLSSSSSSSSSPASTSIKPSSSSSSTSSSSSFTSTVKSSSAAATTTSTSTPSSSSSSSPTPVSTSTSKSSSSSATATPTSTSSFITSSSSSTSRTTSTSTSVSSATKTTTSTSSVYIATDVASVIAVWPTVTQSGSSPSATVTSKADPYAQSLSYALNNSGNTLFTNKRTAGDLTYYEQGQTSCGSVYDDTTFTAAVSSLLYDAWPGASSNTNRNPICGPFSPGRLDLSSNVKVASAYGSVMIGGDGLLNCVSSSMCHIPLTATLTYSGKSAKVLIVDRCEGCAVDDIDVTPAVFKYLTGSLDIGRVYGTSGTFSWSFDTAE</sequence>
<feature type="compositionally biased region" description="Low complexity" evidence="2">
    <location>
        <begin position="62"/>
        <end position="180"/>
    </location>
</feature>
<dbReference type="PANTHER" id="PTHR31836:SF27">
    <property type="entry name" value="RLPA-LIKE PROTEIN DOUBLE-PSI BETA-BARREL DOMAIN-CONTAINING PROTEIN"/>
    <property type="match status" value="1"/>
</dbReference>
<dbReference type="SUPFAM" id="SSF50685">
    <property type="entry name" value="Barwin-like endoglucanases"/>
    <property type="match status" value="1"/>
</dbReference>
<dbReference type="Gene3D" id="2.40.40.10">
    <property type="entry name" value="RlpA-like domain"/>
    <property type="match status" value="1"/>
</dbReference>
<dbReference type="EMBL" id="LN483142">
    <property type="protein sequence ID" value="CED83187.1"/>
    <property type="molecule type" value="Genomic_DNA"/>
</dbReference>
<protein>
    <submittedName>
        <fullName evidence="3">RlpA-like double-psi beta-barrel domain</fullName>
    </submittedName>
</protein>